<name>A0A8H7R5U9_9FUNG</name>
<protein>
    <submittedName>
        <fullName evidence="1">Uncharacterized protein</fullName>
    </submittedName>
</protein>
<organism evidence="1 2">
    <name type="scientific">Mucor saturninus</name>
    <dbReference type="NCBI Taxonomy" id="64648"/>
    <lineage>
        <taxon>Eukaryota</taxon>
        <taxon>Fungi</taxon>
        <taxon>Fungi incertae sedis</taxon>
        <taxon>Mucoromycota</taxon>
        <taxon>Mucoromycotina</taxon>
        <taxon>Mucoromycetes</taxon>
        <taxon>Mucorales</taxon>
        <taxon>Mucorineae</taxon>
        <taxon>Mucoraceae</taxon>
        <taxon>Mucor</taxon>
    </lineage>
</organism>
<dbReference type="OrthoDB" id="5376140at2759"/>
<feature type="non-terminal residue" evidence="1">
    <location>
        <position position="1"/>
    </location>
</feature>
<gene>
    <name evidence="1" type="ORF">INT47_002588</name>
</gene>
<dbReference type="AlphaFoldDB" id="A0A8H7R5U9"/>
<keyword evidence="2" id="KW-1185">Reference proteome</keyword>
<accession>A0A8H7R5U9</accession>
<sequence>FDRFGEMYFNRNLSKHKKEAATRMWEFGVPDFSYGDMIPAKEIFPKNSGGFVTTDMSNLSSNPLIIQTIHSEINKLNAMPTVHGQWSFILPHNWLYCLKMMVLDHESGQRVKEAIVAISIGLSNDSVQIVKLWCAEDGDFNHIHFMDRVAHNNYQTHQYFVYVDDIASVSPSQYINSLEFVPSSKIYSNFS</sequence>
<comment type="caution">
    <text evidence="1">The sequence shown here is derived from an EMBL/GenBank/DDBJ whole genome shotgun (WGS) entry which is preliminary data.</text>
</comment>
<evidence type="ECO:0000313" key="2">
    <source>
        <dbReference type="Proteomes" id="UP000603453"/>
    </source>
</evidence>
<dbReference type="EMBL" id="JAEPRD010000040">
    <property type="protein sequence ID" value="KAG2204964.1"/>
    <property type="molecule type" value="Genomic_DNA"/>
</dbReference>
<dbReference type="Proteomes" id="UP000603453">
    <property type="component" value="Unassembled WGS sequence"/>
</dbReference>
<reference evidence="1" key="1">
    <citation type="submission" date="2020-12" db="EMBL/GenBank/DDBJ databases">
        <title>Metabolic potential, ecology and presence of endohyphal bacteria is reflected in genomic diversity of Mucoromycotina.</title>
        <authorList>
            <person name="Muszewska A."/>
            <person name="Okrasinska A."/>
            <person name="Steczkiewicz K."/>
            <person name="Drgas O."/>
            <person name="Orlowska M."/>
            <person name="Perlinska-Lenart U."/>
            <person name="Aleksandrzak-Piekarczyk T."/>
            <person name="Szatraj K."/>
            <person name="Zielenkiewicz U."/>
            <person name="Pilsyk S."/>
            <person name="Malc E."/>
            <person name="Mieczkowski P."/>
            <person name="Kruszewska J.S."/>
            <person name="Biernat P."/>
            <person name="Pawlowska J."/>
        </authorList>
    </citation>
    <scope>NUCLEOTIDE SEQUENCE</scope>
    <source>
        <strain evidence="1">WA0000017839</strain>
    </source>
</reference>
<proteinExistence type="predicted"/>
<evidence type="ECO:0000313" key="1">
    <source>
        <dbReference type="EMBL" id="KAG2204964.1"/>
    </source>
</evidence>